<evidence type="ECO:0000256" key="11">
    <source>
        <dbReference type="ARBA" id="ARBA00068150"/>
    </source>
</evidence>
<dbReference type="InterPro" id="IPR004358">
    <property type="entry name" value="Sig_transdc_His_kin-like_C"/>
</dbReference>
<comment type="catalytic activity">
    <reaction evidence="1">
        <text>ATP + protein L-histidine = ADP + protein N-phospho-L-histidine.</text>
        <dbReference type="EC" id="2.7.13.3"/>
    </reaction>
</comment>
<evidence type="ECO:0000256" key="7">
    <source>
        <dbReference type="ARBA" id="ARBA00022777"/>
    </source>
</evidence>
<comment type="similarity">
    <text evidence="2">In the N-terminal section; belongs to the phytochrome family.</text>
</comment>
<dbReference type="InterPro" id="IPR001789">
    <property type="entry name" value="Sig_transdc_resp-reg_receiver"/>
</dbReference>
<evidence type="ECO:0000256" key="5">
    <source>
        <dbReference type="ARBA" id="ARBA00022679"/>
    </source>
</evidence>
<evidence type="ECO:0000313" key="17">
    <source>
        <dbReference type="EMBL" id="MBD2179759.1"/>
    </source>
</evidence>
<evidence type="ECO:0000259" key="15">
    <source>
        <dbReference type="PROSITE" id="PS50109"/>
    </source>
</evidence>
<evidence type="ECO:0000256" key="4">
    <source>
        <dbReference type="ARBA" id="ARBA00022553"/>
    </source>
</evidence>
<gene>
    <name evidence="17" type="ORF">H6G03_01310</name>
</gene>
<dbReference type="PRINTS" id="PR00344">
    <property type="entry name" value="BCTRLSENSOR"/>
</dbReference>
<keyword evidence="5" id="KW-0808">Transferase</keyword>
<dbReference type="FunFam" id="1.10.287.130:FF:000002">
    <property type="entry name" value="Two-component osmosensing histidine kinase"/>
    <property type="match status" value="1"/>
</dbReference>
<keyword evidence="7" id="KW-0418">Kinase</keyword>
<reference evidence="17" key="2">
    <citation type="submission" date="2020-08" db="EMBL/GenBank/DDBJ databases">
        <authorList>
            <person name="Chen M."/>
            <person name="Teng W."/>
            <person name="Zhao L."/>
            <person name="Hu C."/>
            <person name="Zhou Y."/>
            <person name="Han B."/>
            <person name="Song L."/>
            <person name="Shu W."/>
        </authorList>
    </citation>
    <scope>NUCLEOTIDE SEQUENCE</scope>
    <source>
        <strain evidence="17">FACHB-1375</strain>
    </source>
</reference>
<feature type="domain" description="Histidine kinase" evidence="15">
    <location>
        <begin position="328"/>
        <end position="557"/>
    </location>
</feature>
<feature type="modified residue" description="4-aspartylphosphate" evidence="13">
    <location>
        <position position="62"/>
    </location>
</feature>
<evidence type="ECO:0000256" key="13">
    <source>
        <dbReference type="PROSITE-ProRule" id="PRU00169"/>
    </source>
</evidence>
<dbReference type="CDD" id="cd16922">
    <property type="entry name" value="HATPase_EvgS-ArcB-TorS-like"/>
    <property type="match status" value="1"/>
</dbReference>
<proteinExistence type="inferred from homology"/>
<keyword evidence="18" id="KW-1185">Reference proteome</keyword>
<keyword evidence="8" id="KW-0067">ATP-binding</keyword>
<dbReference type="AlphaFoldDB" id="A0A926VBY4"/>
<dbReference type="Gene3D" id="3.30.565.10">
    <property type="entry name" value="Histidine kinase-like ATPase, C-terminal domain"/>
    <property type="match status" value="1"/>
</dbReference>
<dbReference type="EMBL" id="JACJPW010000002">
    <property type="protein sequence ID" value="MBD2179759.1"/>
    <property type="molecule type" value="Genomic_DNA"/>
</dbReference>
<dbReference type="PANTHER" id="PTHR43047">
    <property type="entry name" value="TWO-COMPONENT HISTIDINE PROTEIN KINASE"/>
    <property type="match status" value="1"/>
</dbReference>
<dbReference type="SUPFAM" id="SSF55785">
    <property type="entry name" value="PYP-like sensor domain (PAS domain)"/>
    <property type="match status" value="1"/>
</dbReference>
<accession>A0A926VBY4</accession>
<dbReference type="SUPFAM" id="SSF55874">
    <property type="entry name" value="ATPase domain of HSP90 chaperone/DNA topoisomerase II/histidine kinase"/>
    <property type="match status" value="1"/>
</dbReference>
<dbReference type="EC" id="2.7.13.3" evidence="3"/>
<evidence type="ECO:0000256" key="1">
    <source>
        <dbReference type="ARBA" id="ARBA00000085"/>
    </source>
</evidence>
<dbReference type="InterPro" id="IPR035965">
    <property type="entry name" value="PAS-like_dom_sf"/>
</dbReference>
<dbReference type="Pfam" id="PF02518">
    <property type="entry name" value="HATPase_c"/>
    <property type="match status" value="1"/>
</dbReference>
<evidence type="ECO:0000256" key="14">
    <source>
        <dbReference type="SAM" id="Coils"/>
    </source>
</evidence>
<dbReference type="InterPro" id="IPR036890">
    <property type="entry name" value="HATPase_C_sf"/>
</dbReference>
<dbReference type="Gene3D" id="1.10.287.130">
    <property type="match status" value="1"/>
</dbReference>
<feature type="domain" description="Response regulatory" evidence="16">
    <location>
        <begin position="583"/>
        <end position="699"/>
    </location>
</feature>
<feature type="domain" description="Response regulatory" evidence="16">
    <location>
        <begin position="5"/>
        <end position="128"/>
    </location>
</feature>
<name>A0A926VBY4_9CYAN</name>
<keyword evidence="9" id="KW-0902">Two-component regulatory system</keyword>
<dbReference type="Pfam" id="PF00072">
    <property type="entry name" value="Response_reg"/>
    <property type="match status" value="2"/>
</dbReference>
<comment type="subunit">
    <text evidence="10">At low DSF concentrations, interacts with RpfF.</text>
</comment>
<evidence type="ECO:0000256" key="10">
    <source>
        <dbReference type="ARBA" id="ARBA00064003"/>
    </source>
</evidence>
<dbReference type="Proteomes" id="UP000641646">
    <property type="component" value="Unassembled WGS sequence"/>
</dbReference>
<dbReference type="PROSITE" id="PS50110">
    <property type="entry name" value="RESPONSE_REGULATORY"/>
    <property type="match status" value="2"/>
</dbReference>
<feature type="modified residue" description="4-aspartylphosphate" evidence="13">
    <location>
        <position position="632"/>
    </location>
</feature>
<keyword evidence="4 13" id="KW-0597">Phosphoprotein</keyword>
<dbReference type="GO" id="GO:0005524">
    <property type="term" value="F:ATP binding"/>
    <property type="evidence" value="ECO:0007669"/>
    <property type="project" value="UniProtKB-KW"/>
</dbReference>
<dbReference type="FunFam" id="3.30.565.10:FF:000010">
    <property type="entry name" value="Sensor histidine kinase RcsC"/>
    <property type="match status" value="1"/>
</dbReference>
<dbReference type="InterPro" id="IPR003594">
    <property type="entry name" value="HATPase_dom"/>
</dbReference>
<dbReference type="SMART" id="SM00448">
    <property type="entry name" value="REC"/>
    <property type="match status" value="2"/>
</dbReference>
<dbReference type="InterPro" id="IPR011006">
    <property type="entry name" value="CheY-like_superfamily"/>
</dbReference>
<evidence type="ECO:0000256" key="12">
    <source>
        <dbReference type="ARBA" id="ARBA00074306"/>
    </source>
</evidence>
<dbReference type="InterPro" id="IPR005467">
    <property type="entry name" value="His_kinase_dom"/>
</dbReference>
<evidence type="ECO:0000256" key="9">
    <source>
        <dbReference type="ARBA" id="ARBA00023012"/>
    </source>
</evidence>
<keyword evidence="14" id="KW-0175">Coiled coil</keyword>
<sequence length="790" mass="89446">MSKGAIICIDDERVVLVSLRDQLNNHLLSEFDIELAENGEEALEILAELQADDIEIPLIICDQIMPGIKGDELLIKIHSLYPKTLKIMLTGQASTEAVGNALNHANLYRYIGKPWDETDLCLTVTEAIRSYFQDKELIYKNQTLQKIRTELEELNASLEQKVVERTTELAKANAQLQQEINERNLLEQKLSTSERQIRTIFEAMSEIVLIVNDREEITAVPTNPGRFYKFETDLVNLTIEQFFQDKNNTWFGKVRQALDSQETINFDYSLSVGEREIWFAASISPLPNNSVTWVARDISDRKQAEAAWEKAKEAALRANQAKSEFLSKMSHELRTPLNAILGFTQLLARDNSLNQVQREQLGIVERSGEHLLQLINDVLEMSKIEAGRIAFNENNFDLISTLNSIKEMLQLKAESKRLQLIFDCAPHTPQYLRTDENKLRQVLINLIGNAIKFTSSGGVVLRVMPGNDLAEIVSENATKSRKLLFEVEDTGPGIAPHELDTLFDPFVQTETGRNSEQGTGLGLPISRQFVQLMGGDITVNSVLGEGTIFKFDVKVELVEAKEVQTYQSSKRAIALAPNQPKYRILAVDDRWESRQLLIHLLSPLGFDVRAAENGQQAIEEWQSWEPNLILMDMQMPVMDGYEATKYIKAHLKGQATVIIALTASVFEENRITVLSAGCDDFVRKPFREEVLLEKLATYLGVRYVYSEAQSTTSTQSRESQKQLEPESLTVMPSGWITQLYEAADSIDNDRILELIAEIPAEEAFLAQYLTDLVKKFRCDAIIDLIERINR</sequence>
<dbReference type="RefSeq" id="WP_190461277.1">
    <property type="nucleotide sequence ID" value="NZ_JACJPW010000002.1"/>
</dbReference>
<protein>
    <recommendedName>
        <fullName evidence="12">Circadian input-output histidine kinase CikA</fullName>
        <ecNumber evidence="3">2.7.13.3</ecNumber>
    </recommendedName>
    <alternativeName>
        <fullName evidence="11">Sensory/regulatory protein RpfC</fullName>
    </alternativeName>
</protein>
<evidence type="ECO:0000256" key="2">
    <source>
        <dbReference type="ARBA" id="ARBA00006402"/>
    </source>
</evidence>
<dbReference type="PROSITE" id="PS50109">
    <property type="entry name" value="HIS_KIN"/>
    <property type="match status" value="1"/>
</dbReference>
<dbReference type="SMART" id="SM00388">
    <property type="entry name" value="HisKA"/>
    <property type="match status" value="1"/>
</dbReference>
<dbReference type="Gene3D" id="3.30.450.20">
    <property type="entry name" value="PAS domain"/>
    <property type="match status" value="1"/>
</dbReference>
<dbReference type="CDD" id="cd17546">
    <property type="entry name" value="REC_hyHK_CKI1_RcsC-like"/>
    <property type="match status" value="1"/>
</dbReference>
<feature type="coiled-coil region" evidence="14">
    <location>
        <begin position="141"/>
        <end position="196"/>
    </location>
</feature>
<dbReference type="Gene3D" id="3.40.50.2300">
    <property type="match status" value="2"/>
</dbReference>
<dbReference type="SUPFAM" id="SSF47384">
    <property type="entry name" value="Homodimeric domain of signal transducing histidine kinase"/>
    <property type="match status" value="1"/>
</dbReference>
<dbReference type="Pfam" id="PF00512">
    <property type="entry name" value="HisKA"/>
    <property type="match status" value="1"/>
</dbReference>
<dbReference type="SUPFAM" id="SSF52172">
    <property type="entry name" value="CheY-like"/>
    <property type="match status" value="2"/>
</dbReference>
<organism evidence="17 18">
    <name type="scientific">Aerosakkonema funiforme FACHB-1375</name>
    <dbReference type="NCBI Taxonomy" id="2949571"/>
    <lineage>
        <taxon>Bacteria</taxon>
        <taxon>Bacillati</taxon>
        <taxon>Cyanobacteriota</taxon>
        <taxon>Cyanophyceae</taxon>
        <taxon>Oscillatoriophycideae</taxon>
        <taxon>Aerosakkonematales</taxon>
        <taxon>Aerosakkonemataceae</taxon>
        <taxon>Aerosakkonema</taxon>
    </lineage>
</organism>
<dbReference type="SMART" id="SM00387">
    <property type="entry name" value="HATPase_c"/>
    <property type="match status" value="1"/>
</dbReference>
<evidence type="ECO:0000313" key="18">
    <source>
        <dbReference type="Proteomes" id="UP000641646"/>
    </source>
</evidence>
<dbReference type="GO" id="GO:0000155">
    <property type="term" value="F:phosphorelay sensor kinase activity"/>
    <property type="evidence" value="ECO:0007669"/>
    <property type="project" value="InterPro"/>
</dbReference>
<evidence type="ECO:0000259" key="16">
    <source>
        <dbReference type="PROSITE" id="PS50110"/>
    </source>
</evidence>
<evidence type="ECO:0000256" key="8">
    <source>
        <dbReference type="ARBA" id="ARBA00022840"/>
    </source>
</evidence>
<keyword evidence="6" id="KW-0547">Nucleotide-binding</keyword>
<dbReference type="InterPro" id="IPR003661">
    <property type="entry name" value="HisK_dim/P_dom"/>
</dbReference>
<reference evidence="17" key="1">
    <citation type="journal article" date="2015" name="ISME J.">
        <title>Draft Genome Sequence of Streptomyces incarnatus NRRL8089, which Produces the Nucleoside Antibiotic Sinefungin.</title>
        <authorList>
            <person name="Oshima K."/>
            <person name="Hattori M."/>
            <person name="Shimizu H."/>
            <person name="Fukuda K."/>
            <person name="Nemoto M."/>
            <person name="Inagaki K."/>
            <person name="Tamura T."/>
        </authorList>
    </citation>
    <scope>NUCLEOTIDE SEQUENCE</scope>
    <source>
        <strain evidence="17">FACHB-1375</strain>
    </source>
</reference>
<dbReference type="CDD" id="cd00082">
    <property type="entry name" value="HisKA"/>
    <property type="match status" value="1"/>
</dbReference>
<dbReference type="InterPro" id="IPR036097">
    <property type="entry name" value="HisK_dim/P_sf"/>
</dbReference>
<evidence type="ECO:0000256" key="6">
    <source>
        <dbReference type="ARBA" id="ARBA00022741"/>
    </source>
</evidence>
<evidence type="ECO:0000256" key="3">
    <source>
        <dbReference type="ARBA" id="ARBA00012438"/>
    </source>
</evidence>
<comment type="caution">
    <text evidence="17">The sequence shown here is derived from an EMBL/GenBank/DDBJ whole genome shotgun (WGS) entry which is preliminary data.</text>
</comment>